<evidence type="ECO:0000256" key="5">
    <source>
        <dbReference type="ARBA" id="ARBA00023040"/>
    </source>
</evidence>
<gene>
    <name evidence="13" type="ORF">NEMVEDRAFT_v1g211896</name>
</gene>
<feature type="transmembrane region" description="Helical" evidence="11">
    <location>
        <begin position="178"/>
        <end position="199"/>
    </location>
</feature>
<evidence type="ECO:0000256" key="9">
    <source>
        <dbReference type="ARBA" id="ARBA00023224"/>
    </source>
</evidence>
<dbReference type="PhylomeDB" id="A7SGF1"/>
<feature type="transmembrane region" description="Helical" evidence="11">
    <location>
        <begin position="230"/>
        <end position="248"/>
    </location>
</feature>
<dbReference type="InterPro" id="IPR000276">
    <property type="entry name" value="GPCR_Rhodpsn"/>
</dbReference>
<feature type="transmembrane region" description="Helical" evidence="11">
    <location>
        <begin position="152"/>
        <end position="172"/>
    </location>
</feature>
<feature type="domain" description="G-protein coupled receptors family 1 profile" evidence="12">
    <location>
        <begin position="50"/>
        <end position="168"/>
    </location>
</feature>
<evidence type="ECO:0000256" key="11">
    <source>
        <dbReference type="SAM" id="Phobius"/>
    </source>
</evidence>
<keyword evidence="3 11" id="KW-0812">Transmembrane</keyword>
<evidence type="ECO:0000256" key="7">
    <source>
        <dbReference type="ARBA" id="ARBA00023170"/>
    </source>
</evidence>
<dbReference type="CDD" id="cd00637">
    <property type="entry name" value="7tm_classA_rhodopsin-like"/>
    <property type="match status" value="1"/>
</dbReference>
<accession>A7SGF1</accession>
<proteinExistence type="predicted"/>
<dbReference type="AlphaFoldDB" id="A7SGF1"/>
<feature type="compositionally biased region" description="Polar residues" evidence="10">
    <location>
        <begin position="300"/>
        <end position="312"/>
    </location>
</feature>
<dbReference type="eggNOG" id="KOG3656">
    <property type="taxonomic scope" value="Eukaryota"/>
</dbReference>
<feature type="transmembrane region" description="Helical" evidence="11">
    <location>
        <begin position="254"/>
        <end position="270"/>
    </location>
</feature>
<keyword evidence="7" id="KW-0675">Receptor</keyword>
<keyword evidence="8" id="KW-0325">Glycoprotein</keyword>
<feature type="compositionally biased region" description="Acidic residues" evidence="10">
    <location>
        <begin position="280"/>
        <end position="291"/>
    </location>
</feature>
<feature type="transmembrane region" description="Helical" evidence="11">
    <location>
        <begin position="32"/>
        <end position="57"/>
    </location>
</feature>
<dbReference type="PANTHER" id="PTHR24246">
    <property type="entry name" value="OLFACTORY RECEPTOR AND ADENOSINE RECEPTOR"/>
    <property type="match status" value="1"/>
</dbReference>
<feature type="transmembrane region" description="Helical" evidence="11">
    <location>
        <begin position="110"/>
        <end position="131"/>
    </location>
</feature>
<dbReference type="PRINTS" id="PR00237">
    <property type="entry name" value="GPCRRHODOPSN"/>
</dbReference>
<dbReference type="Pfam" id="PF00001">
    <property type="entry name" value="7tm_1"/>
    <property type="match status" value="1"/>
</dbReference>
<keyword evidence="9" id="KW-0807">Transducer</keyword>
<evidence type="ECO:0000256" key="3">
    <source>
        <dbReference type="ARBA" id="ARBA00022692"/>
    </source>
</evidence>
<dbReference type="PANTHER" id="PTHR24246:SF27">
    <property type="entry name" value="ADENOSINE RECEPTOR, ISOFORM A"/>
    <property type="match status" value="1"/>
</dbReference>
<sequence length="354" mass="38591">MNTTIIVKGPCPKLYKDSLQLLYGNTERLYPAYTILLVLAFISSLQALLGNSLVFCTIMTSKILRSPSYLFLASLSLNDFIIGAVIPFFARGRILEAQDRFDEGCRWHNGLNPLIYAICGGSLFNLVVIATDRRLAIVLRSEYRTMVTTRKARVIIATVWTGVFLYGVLSYSTSHSPAIVNTISWVATLILVAIISASYRSAFKHLRTVSASNNATNTVDIESVKYRRTLTTMVTVVACLQSAMFGFIRQHPVITGLAVAGISAAAAYYFRKSLVSPFYGEEESGEDEDTEGGEKGGEASKTTPDTPVSASGPQMEAPPAVPVEAAAAPRPRRSGPQQDNFGGFRKGFLDGKRF</sequence>
<dbReference type="GO" id="GO:0005886">
    <property type="term" value="C:plasma membrane"/>
    <property type="evidence" value="ECO:0000318"/>
    <property type="project" value="GO_Central"/>
</dbReference>
<dbReference type="PROSITE" id="PS50262">
    <property type="entry name" value="G_PROTEIN_RECEP_F1_2"/>
    <property type="match status" value="1"/>
</dbReference>
<evidence type="ECO:0000313" key="13">
    <source>
        <dbReference type="EMBL" id="EDO37236.1"/>
    </source>
</evidence>
<evidence type="ECO:0000259" key="12">
    <source>
        <dbReference type="PROSITE" id="PS50262"/>
    </source>
</evidence>
<evidence type="ECO:0000313" key="14">
    <source>
        <dbReference type="Proteomes" id="UP000001593"/>
    </source>
</evidence>
<dbReference type="InParanoid" id="A7SGF1"/>
<feature type="region of interest" description="Disordered" evidence="10">
    <location>
        <begin position="280"/>
        <end position="354"/>
    </location>
</feature>
<keyword evidence="6 11" id="KW-0472">Membrane</keyword>
<evidence type="ECO:0000256" key="6">
    <source>
        <dbReference type="ARBA" id="ARBA00023136"/>
    </source>
</evidence>
<keyword evidence="5" id="KW-0297">G-protein coupled receptor</keyword>
<dbReference type="EMBL" id="DS469651">
    <property type="protein sequence ID" value="EDO37236.1"/>
    <property type="molecule type" value="Genomic_DNA"/>
</dbReference>
<feature type="transmembrane region" description="Helical" evidence="11">
    <location>
        <begin position="69"/>
        <end position="90"/>
    </location>
</feature>
<evidence type="ECO:0000256" key="2">
    <source>
        <dbReference type="ARBA" id="ARBA00022475"/>
    </source>
</evidence>
<keyword evidence="14" id="KW-1185">Reference proteome</keyword>
<name>A7SGF1_NEMVE</name>
<keyword evidence="4 11" id="KW-1133">Transmembrane helix</keyword>
<dbReference type="Proteomes" id="UP000001593">
    <property type="component" value="Unassembled WGS sequence"/>
</dbReference>
<comment type="subcellular location">
    <subcellularLocation>
        <location evidence="1">Cell membrane</location>
        <topology evidence="1">Multi-pass membrane protein</topology>
    </subcellularLocation>
</comment>
<keyword evidence="2" id="KW-1003">Cell membrane</keyword>
<dbReference type="Gene3D" id="1.20.1070.10">
    <property type="entry name" value="Rhodopsin 7-helix transmembrane proteins"/>
    <property type="match status" value="1"/>
</dbReference>
<protein>
    <recommendedName>
        <fullName evidence="12">G-protein coupled receptors family 1 profile domain-containing protein</fullName>
    </recommendedName>
</protein>
<reference evidence="13 14" key="1">
    <citation type="journal article" date="2007" name="Science">
        <title>Sea anemone genome reveals ancestral eumetazoan gene repertoire and genomic organization.</title>
        <authorList>
            <person name="Putnam N.H."/>
            <person name="Srivastava M."/>
            <person name="Hellsten U."/>
            <person name="Dirks B."/>
            <person name="Chapman J."/>
            <person name="Salamov A."/>
            <person name="Terry A."/>
            <person name="Shapiro H."/>
            <person name="Lindquist E."/>
            <person name="Kapitonov V.V."/>
            <person name="Jurka J."/>
            <person name="Genikhovich G."/>
            <person name="Grigoriev I.V."/>
            <person name="Lucas S.M."/>
            <person name="Steele R.E."/>
            <person name="Finnerty J.R."/>
            <person name="Technau U."/>
            <person name="Martindale M.Q."/>
            <person name="Rokhsar D.S."/>
        </authorList>
    </citation>
    <scope>NUCLEOTIDE SEQUENCE [LARGE SCALE GENOMIC DNA]</scope>
    <source>
        <strain evidence="14">CH2 X CH6</strain>
    </source>
</reference>
<evidence type="ECO:0000256" key="10">
    <source>
        <dbReference type="SAM" id="MobiDB-lite"/>
    </source>
</evidence>
<dbReference type="SUPFAM" id="SSF81321">
    <property type="entry name" value="Family A G protein-coupled receptor-like"/>
    <property type="match status" value="1"/>
</dbReference>
<dbReference type="InterPro" id="IPR017452">
    <property type="entry name" value="GPCR_Rhodpsn_7TM"/>
</dbReference>
<dbReference type="GO" id="GO:0007186">
    <property type="term" value="P:G protein-coupled receptor signaling pathway"/>
    <property type="evidence" value="ECO:0000318"/>
    <property type="project" value="GO_Central"/>
</dbReference>
<evidence type="ECO:0000256" key="4">
    <source>
        <dbReference type="ARBA" id="ARBA00022989"/>
    </source>
</evidence>
<dbReference type="GO" id="GO:0001609">
    <property type="term" value="F:G protein-coupled adenosine receptor activity"/>
    <property type="evidence" value="ECO:0000318"/>
    <property type="project" value="GO_Central"/>
</dbReference>
<organism evidence="13 14">
    <name type="scientific">Nematostella vectensis</name>
    <name type="common">Starlet sea anemone</name>
    <dbReference type="NCBI Taxonomy" id="45351"/>
    <lineage>
        <taxon>Eukaryota</taxon>
        <taxon>Metazoa</taxon>
        <taxon>Cnidaria</taxon>
        <taxon>Anthozoa</taxon>
        <taxon>Hexacorallia</taxon>
        <taxon>Actiniaria</taxon>
        <taxon>Edwardsiidae</taxon>
        <taxon>Nematostella</taxon>
    </lineage>
</organism>
<evidence type="ECO:0000256" key="8">
    <source>
        <dbReference type="ARBA" id="ARBA00023180"/>
    </source>
</evidence>
<dbReference type="HOGENOM" id="CLU_783695_0_0_1"/>
<evidence type="ECO:0000256" key="1">
    <source>
        <dbReference type="ARBA" id="ARBA00004651"/>
    </source>
</evidence>